<dbReference type="EMBL" id="RBSH01000337">
    <property type="protein sequence ID" value="RMR93963.1"/>
    <property type="molecule type" value="Genomic_DNA"/>
</dbReference>
<evidence type="ECO:0000313" key="2">
    <source>
        <dbReference type="Proteomes" id="UP000272613"/>
    </source>
</evidence>
<sequence>MESCETGETVSPVLLRPSESPMKHNVILIVLDGLNYEVARHAMGHLQAWHNAGRAALYKLECELPALSRPLY</sequence>
<dbReference type="SUPFAM" id="SSF53649">
    <property type="entry name" value="Alkaline phosphatase-like"/>
    <property type="match status" value="1"/>
</dbReference>
<reference evidence="1 2" key="1">
    <citation type="submission" date="2018-08" db="EMBL/GenBank/DDBJ databases">
        <title>Recombination of ecologically and evolutionarily significant loci maintains genetic cohesion in the Pseudomonas syringae species complex.</title>
        <authorList>
            <person name="Dillon M."/>
            <person name="Thakur S."/>
            <person name="Almeida R.N.D."/>
            <person name="Weir B.S."/>
            <person name="Guttman D.S."/>
        </authorList>
    </citation>
    <scope>NUCLEOTIDE SEQUENCE [LARGE SCALE GENOMIC DNA]</scope>
    <source>
        <strain evidence="1 2">ICMP 5019</strain>
    </source>
</reference>
<organism evidence="1 2">
    <name type="scientific">Pseudomonas coronafaciens pv. garcae</name>
    <dbReference type="NCBI Taxonomy" id="251653"/>
    <lineage>
        <taxon>Bacteria</taxon>
        <taxon>Pseudomonadati</taxon>
        <taxon>Pseudomonadota</taxon>
        <taxon>Gammaproteobacteria</taxon>
        <taxon>Pseudomonadales</taxon>
        <taxon>Pseudomonadaceae</taxon>
        <taxon>Pseudomonas</taxon>
        <taxon>Pseudomonas coronafaciens</taxon>
    </lineage>
</organism>
<name>A0AB37QFU3_9PSED</name>
<evidence type="ECO:0000313" key="1">
    <source>
        <dbReference type="EMBL" id="RMR93963.1"/>
    </source>
</evidence>
<feature type="non-terminal residue" evidence="1">
    <location>
        <position position="72"/>
    </location>
</feature>
<dbReference type="InterPro" id="IPR017850">
    <property type="entry name" value="Alkaline_phosphatase_core_sf"/>
</dbReference>
<accession>A0AB37QFU3</accession>
<gene>
    <name evidence="1" type="ORF">ALP74_04436</name>
</gene>
<proteinExistence type="predicted"/>
<protein>
    <submittedName>
        <fullName evidence="1">Uncharacterized protein</fullName>
    </submittedName>
</protein>
<comment type="caution">
    <text evidence="1">The sequence shown here is derived from an EMBL/GenBank/DDBJ whole genome shotgun (WGS) entry which is preliminary data.</text>
</comment>
<dbReference type="AlphaFoldDB" id="A0AB37QFU3"/>
<dbReference type="Proteomes" id="UP000272613">
    <property type="component" value="Unassembled WGS sequence"/>
</dbReference>